<dbReference type="Gene3D" id="3.90.25.10">
    <property type="entry name" value="UDP-galactose 4-epimerase, domain 1"/>
    <property type="match status" value="1"/>
</dbReference>
<dbReference type="AlphaFoldDB" id="A0A5J4R328"/>
<evidence type="ECO:0000256" key="5">
    <source>
        <dbReference type="ARBA" id="ARBA00023235"/>
    </source>
</evidence>
<evidence type="ECO:0000256" key="4">
    <source>
        <dbReference type="ARBA" id="ARBA00023027"/>
    </source>
</evidence>
<comment type="caution">
    <text evidence="6">The sequence shown here is derived from an EMBL/GenBank/DDBJ whole genome shotgun (WGS) entry which is preliminary data.</text>
</comment>
<dbReference type="PANTHER" id="PTHR43725:SF47">
    <property type="entry name" value="UDP-GLUCOSE 4-EPIMERASE"/>
    <property type="match status" value="1"/>
</dbReference>
<dbReference type="Gene3D" id="3.40.50.720">
    <property type="entry name" value="NAD(P)-binding Rossmann-like Domain"/>
    <property type="match status" value="1"/>
</dbReference>
<accession>A0A5J4R328</accession>
<reference evidence="6" key="1">
    <citation type="submission" date="2019-03" db="EMBL/GenBank/DDBJ databases">
        <title>Single cell metagenomics reveals metabolic interactions within the superorganism composed of flagellate Streblomastix strix and complex community of Bacteroidetes bacteria on its surface.</title>
        <authorList>
            <person name="Treitli S.C."/>
            <person name="Kolisko M."/>
            <person name="Husnik F."/>
            <person name="Keeling P."/>
            <person name="Hampl V."/>
        </authorList>
    </citation>
    <scope>NUCLEOTIDE SEQUENCE</scope>
    <source>
        <strain evidence="6">STM</strain>
    </source>
</reference>
<comment type="catalytic activity">
    <reaction evidence="1">
        <text>UDP-alpha-D-glucose = UDP-alpha-D-galactose</text>
        <dbReference type="Rhea" id="RHEA:22168"/>
        <dbReference type="ChEBI" id="CHEBI:58885"/>
        <dbReference type="ChEBI" id="CHEBI:66914"/>
        <dbReference type="EC" id="5.1.3.2"/>
    </reaction>
</comment>
<keyword evidence="4" id="KW-0520">NAD</keyword>
<keyword evidence="5 6" id="KW-0413">Isomerase</keyword>
<dbReference type="GO" id="GO:0005829">
    <property type="term" value="C:cytosol"/>
    <property type="evidence" value="ECO:0007669"/>
    <property type="project" value="TreeGrafter"/>
</dbReference>
<dbReference type="SUPFAM" id="SSF51735">
    <property type="entry name" value="NAD(P)-binding Rossmann-fold domains"/>
    <property type="match status" value="1"/>
</dbReference>
<name>A0A5J4R328_9ZZZZ</name>
<dbReference type="PANTHER" id="PTHR43725">
    <property type="entry name" value="UDP-GLUCOSE 4-EPIMERASE"/>
    <property type="match status" value="1"/>
</dbReference>
<evidence type="ECO:0000256" key="2">
    <source>
        <dbReference type="ARBA" id="ARBA00001911"/>
    </source>
</evidence>
<gene>
    <name evidence="6" type="ORF">EZS27_023649</name>
</gene>
<evidence type="ECO:0000313" key="6">
    <source>
        <dbReference type="EMBL" id="KAA6327361.1"/>
    </source>
</evidence>
<protein>
    <recommendedName>
        <fullName evidence="3">UDP-glucose 4-epimerase</fullName>
        <ecNumber evidence="3">5.1.3.2</ecNumber>
    </recommendedName>
</protein>
<dbReference type="EMBL" id="SNRY01002006">
    <property type="protein sequence ID" value="KAA6327361.1"/>
    <property type="molecule type" value="Genomic_DNA"/>
</dbReference>
<evidence type="ECO:0000256" key="1">
    <source>
        <dbReference type="ARBA" id="ARBA00000083"/>
    </source>
</evidence>
<comment type="cofactor">
    <cofactor evidence="2">
        <name>NAD(+)</name>
        <dbReference type="ChEBI" id="CHEBI:57540"/>
    </cofactor>
</comment>
<organism evidence="6">
    <name type="scientific">termite gut metagenome</name>
    <dbReference type="NCBI Taxonomy" id="433724"/>
    <lineage>
        <taxon>unclassified sequences</taxon>
        <taxon>metagenomes</taxon>
        <taxon>organismal metagenomes</taxon>
    </lineage>
</organism>
<dbReference type="GO" id="GO:0005996">
    <property type="term" value="P:monosaccharide metabolic process"/>
    <property type="evidence" value="ECO:0007669"/>
    <property type="project" value="TreeGrafter"/>
</dbReference>
<dbReference type="InterPro" id="IPR036291">
    <property type="entry name" value="NAD(P)-bd_dom_sf"/>
</dbReference>
<dbReference type="EC" id="5.1.3.2" evidence="3"/>
<dbReference type="GO" id="GO:0003978">
    <property type="term" value="F:UDP-glucose 4-epimerase activity"/>
    <property type="evidence" value="ECO:0007669"/>
    <property type="project" value="UniProtKB-EC"/>
</dbReference>
<evidence type="ECO:0000256" key="3">
    <source>
        <dbReference type="ARBA" id="ARBA00013189"/>
    </source>
</evidence>
<proteinExistence type="predicted"/>
<sequence length="125" mass="14159">MFGSDYDTSDGYCIRDFINVVDLAKAHLVAINRILNKQQKTPVEIFNIGTGRGLSVLELIQLFEKVSGVIVNYKVVDSRAGDIEKVWADPQFANNELGWKAIESVEDTLLSAWKWQLKLKEQESK</sequence>